<sequence>MTPAQGPSVPREVVMKDAGPKGQPKRKLDLENIRATEKYNVPAFDLGKHLGETTVPITVLQLLQLAPIIRRQMGHLMQCQRKLKGDEAKSIVSHLMEPYKEVLNPMTSNSLGSVNNVVTWNDVAKSEGEVPTSLGYITTYVEGIQCDSALVDGGSSVELVSDTYLARHGLPAVQLNEKRYIRMANDAEQPIHLCAYLRVVTGGILALVKCYVMPAQQDWELLLGKVWLRRLNAVEHHGEEKLTITGTKGQTQTLPLYPCPDLFQSEERRKAQLPARTRPNKAVEFVEDDREIIEEVEEILKGFTSQMENEDEISEN</sequence>
<dbReference type="EMBL" id="SRRH01000134">
    <property type="protein sequence ID" value="KAG6298182.1"/>
    <property type="molecule type" value="Genomic_DNA"/>
</dbReference>
<accession>A0A9P7QK48</accession>
<evidence type="ECO:0000256" key="1">
    <source>
        <dbReference type="SAM" id="MobiDB-lite"/>
    </source>
</evidence>
<dbReference type="AlphaFoldDB" id="A0A9P7QK48"/>
<name>A0A9P7QK48_9HYPO</name>
<dbReference type="CDD" id="cd00303">
    <property type="entry name" value="retropepsin_like"/>
    <property type="match status" value="1"/>
</dbReference>
<dbReference type="Proteomes" id="UP000707071">
    <property type="component" value="Unassembled WGS sequence"/>
</dbReference>
<dbReference type="InterPro" id="IPR021109">
    <property type="entry name" value="Peptidase_aspartic_dom_sf"/>
</dbReference>
<evidence type="ECO:0000313" key="2">
    <source>
        <dbReference type="EMBL" id="KAG6298182.1"/>
    </source>
</evidence>
<comment type="caution">
    <text evidence="2">The sequence shown here is derived from an EMBL/GenBank/DDBJ whole genome shotgun (WGS) entry which is preliminary data.</text>
</comment>
<reference evidence="2 3" key="1">
    <citation type="journal article" date="2020" name="bioRxiv">
        <title>Whole genome comparisons of ergot fungi reveals the divergence and evolution of species within the genus Claviceps are the result of varying mechanisms driving genome evolution and host range expansion.</title>
        <authorList>
            <person name="Wyka S.A."/>
            <person name="Mondo S.J."/>
            <person name="Liu M."/>
            <person name="Dettman J."/>
            <person name="Nalam V."/>
            <person name="Broders K.D."/>
        </authorList>
    </citation>
    <scope>NUCLEOTIDE SEQUENCE [LARGE SCALE GENOMIC DNA]</scope>
    <source>
        <strain evidence="2 3">Clav52</strain>
    </source>
</reference>
<dbReference type="Gene3D" id="2.40.70.10">
    <property type="entry name" value="Acid Proteases"/>
    <property type="match status" value="1"/>
</dbReference>
<protein>
    <submittedName>
        <fullName evidence="2">Uncharacterized protein</fullName>
    </submittedName>
</protein>
<organism evidence="2 3">
    <name type="scientific">Claviceps aff. purpurea</name>
    <dbReference type="NCBI Taxonomy" id="1967640"/>
    <lineage>
        <taxon>Eukaryota</taxon>
        <taxon>Fungi</taxon>
        <taxon>Dikarya</taxon>
        <taxon>Ascomycota</taxon>
        <taxon>Pezizomycotina</taxon>
        <taxon>Sordariomycetes</taxon>
        <taxon>Hypocreomycetidae</taxon>
        <taxon>Hypocreales</taxon>
        <taxon>Clavicipitaceae</taxon>
        <taxon>Claviceps</taxon>
    </lineage>
</organism>
<evidence type="ECO:0000313" key="3">
    <source>
        <dbReference type="Proteomes" id="UP000707071"/>
    </source>
</evidence>
<gene>
    <name evidence="2" type="ORF">E4U09_001038</name>
</gene>
<proteinExistence type="predicted"/>
<keyword evidence="3" id="KW-1185">Reference proteome</keyword>
<feature type="region of interest" description="Disordered" evidence="1">
    <location>
        <begin position="1"/>
        <end position="26"/>
    </location>
</feature>